<feature type="transmembrane region" description="Helical" evidence="1">
    <location>
        <begin position="507"/>
        <end position="529"/>
    </location>
</feature>
<feature type="transmembrane region" description="Helical" evidence="1">
    <location>
        <begin position="131"/>
        <end position="148"/>
    </location>
</feature>
<organism evidence="4 5">
    <name type="scientific">Ventosimonas gracilis</name>
    <dbReference type="NCBI Taxonomy" id="1680762"/>
    <lineage>
        <taxon>Bacteria</taxon>
        <taxon>Pseudomonadati</taxon>
        <taxon>Pseudomonadota</taxon>
        <taxon>Gammaproteobacteria</taxon>
        <taxon>Pseudomonadales</taxon>
        <taxon>Ventosimonadaceae</taxon>
        <taxon>Ventosimonas</taxon>
    </lineage>
</organism>
<comment type="caution">
    <text evidence="4">The sequence shown here is derived from an EMBL/GenBank/DDBJ whole genome shotgun (WGS) entry which is preliminary data.</text>
</comment>
<proteinExistence type="predicted"/>
<evidence type="ECO:0000259" key="2">
    <source>
        <dbReference type="Pfam" id="PF09925"/>
    </source>
</evidence>
<keyword evidence="1" id="KW-0812">Transmembrane</keyword>
<feature type="transmembrane region" description="Helical" evidence="1">
    <location>
        <begin position="664"/>
        <end position="685"/>
    </location>
</feature>
<dbReference type="Pfam" id="PF09925">
    <property type="entry name" value="DUF2157"/>
    <property type="match status" value="1"/>
</dbReference>
<reference evidence="4 5" key="1">
    <citation type="submission" date="2016-02" db="EMBL/GenBank/DDBJ databases">
        <authorList>
            <person name="Wen L."/>
            <person name="He K."/>
            <person name="Yang H."/>
        </authorList>
    </citation>
    <scope>NUCLEOTIDE SEQUENCE [LARGE SCALE GENOMIC DNA]</scope>
    <source>
        <strain evidence="4 5">CV58</strain>
    </source>
</reference>
<dbReference type="Pfam" id="PF14351">
    <property type="entry name" value="DUF4401"/>
    <property type="match status" value="1"/>
</dbReference>
<evidence type="ECO:0008006" key="6">
    <source>
        <dbReference type="Google" id="ProtNLM"/>
    </source>
</evidence>
<dbReference type="RefSeq" id="WP_068386848.1">
    <property type="nucleotide sequence ID" value="NZ_LSZO01000018.1"/>
</dbReference>
<feature type="transmembrane region" description="Helical" evidence="1">
    <location>
        <begin position="541"/>
        <end position="564"/>
    </location>
</feature>
<feature type="transmembrane region" description="Helical" evidence="1">
    <location>
        <begin position="222"/>
        <end position="240"/>
    </location>
</feature>
<feature type="transmembrane region" description="Helical" evidence="1">
    <location>
        <begin position="246"/>
        <end position="262"/>
    </location>
</feature>
<feature type="domain" description="DUF2157" evidence="2">
    <location>
        <begin position="14"/>
        <end position="154"/>
    </location>
</feature>
<feature type="transmembrane region" description="Helical" evidence="1">
    <location>
        <begin position="416"/>
        <end position="432"/>
    </location>
</feature>
<evidence type="ECO:0000259" key="3">
    <source>
        <dbReference type="Pfam" id="PF14351"/>
    </source>
</evidence>
<gene>
    <name evidence="4" type="ORF">AXE65_09255</name>
</gene>
<evidence type="ECO:0000313" key="5">
    <source>
        <dbReference type="Proteomes" id="UP000072660"/>
    </source>
</evidence>
<feature type="domain" description="DUF4401" evidence="3">
    <location>
        <begin position="390"/>
        <end position="686"/>
    </location>
</feature>
<dbReference type="Proteomes" id="UP000072660">
    <property type="component" value="Unassembled WGS sequence"/>
</dbReference>
<feature type="transmembrane region" description="Helical" evidence="1">
    <location>
        <begin position="297"/>
        <end position="320"/>
    </location>
</feature>
<keyword evidence="5" id="KW-1185">Reference proteome</keyword>
<accession>A0A139SXA3</accession>
<keyword evidence="1" id="KW-0472">Membrane</keyword>
<feature type="transmembrane region" description="Helical" evidence="1">
    <location>
        <begin position="49"/>
        <end position="70"/>
    </location>
</feature>
<feature type="transmembrane region" description="Helical" evidence="1">
    <location>
        <begin position="269"/>
        <end position="291"/>
    </location>
</feature>
<feature type="transmembrane region" description="Helical" evidence="1">
    <location>
        <begin position="641"/>
        <end position="658"/>
    </location>
</feature>
<name>A0A139SXA3_9GAMM</name>
<protein>
    <recommendedName>
        <fullName evidence="6">DUF4401 domain-containing protein</fullName>
    </recommendedName>
</protein>
<dbReference type="InterPro" id="IPR018677">
    <property type="entry name" value="DUF2157"/>
</dbReference>
<dbReference type="EMBL" id="LSZO01000018">
    <property type="protein sequence ID" value="KXU39253.1"/>
    <property type="molecule type" value="Genomic_DNA"/>
</dbReference>
<feature type="transmembrane region" description="Helical" evidence="1">
    <location>
        <begin position="604"/>
        <end position="629"/>
    </location>
</feature>
<sequence>MSTWRLAQVDQILHWAEHGQLNVQQVARLEALEPLQPSRAAWLAAGTRFCTLAGALLLAAAVVFFFAYNWDGMHRFAKLALATGALAACGLMALASRPAGLAWQAALFGAALCTGALLALIGQIYQTGADIWELFAAWAVLMLPFVLLARSWPTWLLCLLASNLCVTRMMVPDGGLWQFGVQDEAVKLALWLALNTLWWLAAWRGGRWMLNASTPGRHLERISAALALTALTVGAVLGVWETHFVVYVPLFIAVAGAGFWYYRHQRLDIVMLGSLCVASVVVATSVLLRILGDDWRALSFILFVTAAFVLGATGYLAVWLKNLIRQQHQRDMAATDPRNADEVIDAKLVPRITTRINVVPHLLATFRAHDIADEAQCQRLANLAPGAAWLTALQALAAWLAALLLTGAFFVLDGPLLFFAVVLIAVGMALFWRQRDSAFMNQLALGLSMAGQLLLAFVWADESRDAHLFASAVLALALTIPRTSLLHRSLCMAMAVGCGLYSVPDRYFLDWAGWLGVVFVALATALWLARRHWVVCPQAGYVAALAHSASFIGLAIFLLAQHYVGDLFYDGKLTHYGFYQWAAPLVWLASAGWLLRALPRREQIVLAAAAVVVGALGYGAPAMLSCLTLTLATFYACQRDWLVRSVAGAWVFLGLFYYSLTQTLLIKSATLAAAGVALLALAWLIRYRLGEPSGEPSGEQA</sequence>
<dbReference type="AlphaFoldDB" id="A0A139SXA3"/>
<feature type="transmembrane region" description="Helical" evidence="1">
    <location>
        <begin position="439"/>
        <end position="460"/>
    </location>
</feature>
<feature type="transmembrane region" description="Helical" evidence="1">
    <location>
        <begin position="76"/>
        <end position="94"/>
    </location>
</feature>
<evidence type="ECO:0000256" key="1">
    <source>
        <dbReference type="SAM" id="Phobius"/>
    </source>
</evidence>
<feature type="transmembrane region" description="Helical" evidence="1">
    <location>
        <begin position="101"/>
        <end position="125"/>
    </location>
</feature>
<evidence type="ECO:0000313" key="4">
    <source>
        <dbReference type="EMBL" id="KXU39253.1"/>
    </source>
</evidence>
<feature type="transmembrane region" description="Helical" evidence="1">
    <location>
        <begin position="576"/>
        <end position="598"/>
    </location>
</feature>
<dbReference type="OrthoDB" id="327621at2"/>
<keyword evidence="1" id="KW-1133">Transmembrane helix</keyword>
<feature type="transmembrane region" description="Helical" evidence="1">
    <location>
        <begin position="388"/>
        <end position="410"/>
    </location>
</feature>
<dbReference type="InterPro" id="IPR025513">
    <property type="entry name" value="DUF4401"/>
</dbReference>